<dbReference type="EMBL" id="LR743597">
    <property type="protein sequence ID" value="CAA2627397.1"/>
    <property type="molecule type" value="Genomic_DNA"/>
</dbReference>
<sequence length="79" mass="8689">MLGRFLGSPARQRSESCAAWYAALEGYWPSIRESIIRTSLRRSERNGLAQSTRLCCPLGLFVSSARCPVIISSSTTPNP</sequence>
<name>A0A7I8J8Y8_SPIIN</name>
<dbReference type="Proteomes" id="UP000663760">
    <property type="component" value="Chromosome 10"/>
</dbReference>
<accession>A0A7I8J8Y8</accession>
<gene>
    <name evidence="1" type="ORF">SI7747_10013050</name>
    <name evidence="2" type="ORF">SI8410_10014133</name>
</gene>
<evidence type="ECO:0000313" key="1">
    <source>
        <dbReference type="EMBL" id="CAA2627397.1"/>
    </source>
</evidence>
<evidence type="ECO:0000313" key="2">
    <source>
        <dbReference type="EMBL" id="CAA7403455.1"/>
    </source>
</evidence>
<reference evidence="1" key="1">
    <citation type="submission" date="2019-12" db="EMBL/GenBank/DDBJ databases">
        <authorList>
            <person name="Scholz U."/>
            <person name="Mascher M."/>
            <person name="Fiebig A."/>
        </authorList>
    </citation>
    <scope>NUCLEOTIDE SEQUENCE</scope>
</reference>
<proteinExistence type="predicted"/>
<dbReference type="EMBL" id="LR746273">
    <property type="protein sequence ID" value="CAA7403455.1"/>
    <property type="molecule type" value="Genomic_DNA"/>
</dbReference>
<protein>
    <submittedName>
        <fullName evidence="1">Uncharacterized protein</fullName>
    </submittedName>
</protein>
<evidence type="ECO:0000313" key="3">
    <source>
        <dbReference type="Proteomes" id="UP000663760"/>
    </source>
</evidence>
<dbReference type="AlphaFoldDB" id="A0A7I8J8Y8"/>
<organism evidence="1">
    <name type="scientific">Spirodela intermedia</name>
    <name type="common">Intermediate duckweed</name>
    <dbReference type="NCBI Taxonomy" id="51605"/>
    <lineage>
        <taxon>Eukaryota</taxon>
        <taxon>Viridiplantae</taxon>
        <taxon>Streptophyta</taxon>
        <taxon>Embryophyta</taxon>
        <taxon>Tracheophyta</taxon>
        <taxon>Spermatophyta</taxon>
        <taxon>Magnoliopsida</taxon>
        <taxon>Liliopsida</taxon>
        <taxon>Araceae</taxon>
        <taxon>Lemnoideae</taxon>
        <taxon>Spirodela</taxon>
    </lineage>
</organism>
<keyword evidence="3" id="KW-1185">Reference proteome</keyword>